<reference evidence="3" key="1">
    <citation type="submission" date="2022-10" db="EMBL/GenBank/DDBJ databases">
        <title>The complete genomes of actinobacterial strains from the NBC collection.</title>
        <authorList>
            <person name="Joergensen T.S."/>
            <person name="Alvarez Arevalo M."/>
            <person name="Sterndorff E.B."/>
            <person name="Faurdal D."/>
            <person name="Vuksanovic O."/>
            <person name="Mourched A.-S."/>
            <person name="Charusanti P."/>
            <person name="Shaw S."/>
            <person name="Blin K."/>
            <person name="Weber T."/>
        </authorList>
    </citation>
    <scope>NUCLEOTIDE SEQUENCE</scope>
    <source>
        <strain evidence="3">NBC_01393</strain>
    </source>
</reference>
<organism evidence="3">
    <name type="scientific">Streptomyces sp. NBC_01393</name>
    <dbReference type="NCBI Taxonomy" id="2903851"/>
    <lineage>
        <taxon>Bacteria</taxon>
        <taxon>Bacillati</taxon>
        <taxon>Actinomycetota</taxon>
        <taxon>Actinomycetes</taxon>
        <taxon>Kitasatosporales</taxon>
        <taxon>Streptomycetaceae</taxon>
        <taxon>Streptomyces</taxon>
    </lineage>
</organism>
<evidence type="ECO:0000313" key="3">
    <source>
        <dbReference type="EMBL" id="WTZ10943.1"/>
    </source>
</evidence>
<accession>A0AAU3I187</accession>
<keyword evidence="2" id="KW-0472">Membrane</keyword>
<evidence type="ECO:0000256" key="1">
    <source>
        <dbReference type="SAM" id="MobiDB-lite"/>
    </source>
</evidence>
<feature type="region of interest" description="Disordered" evidence="1">
    <location>
        <begin position="46"/>
        <end position="151"/>
    </location>
</feature>
<gene>
    <name evidence="3" type="ORF">OG699_24960</name>
</gene>
<dbReference type="EMBL" id="CP109546">
    <property type="protein sequence ID" value="WTZ10943.1"/>
    <property type="molecule type" value="Genomic_DNA"/>
</dbReference>
<dbReference type="AlphaFoldDB" id="A0AAU3I187"/>
<proteinExistence type="predicted"/>
<name>A0AAU3I187_9ACTN</name>
<feature type="transmembrane region" description="Helical" evidence="2">
    <location>
        <begin position="21"/>
        <end position="39"/>
    </location>
</feature>
<sequence length="279" mass="27007">MGSLRNPVGPLPSTIYWRRRAVLLSVLGLLALLTVWVVGTGGGGGNNGAGGSNGKNPASSITPGPSGSGPAISQHPGGRDESSGGGDGGASGSDSGGASGGGSGGGSGDGSGDGSTGSGTGTGGGSDDGSKNGGEAADRLPAGSTVPNCTPGKVKLTLKSVRNTYAPGEQPEIELIAKNTSGSDCKVDLGPKSAVLTITQAGNDEDIWASDDCPKDAAGILFRVPAGGQTVHTVKWDRRPGAPECATPPSGSAPAGTYLVEAKAPGLAKAQTSFVLSKD</sequence>
<keyword evidence="2" id="KW-1133">Transmembrane helix</keyword>
<feature type="compositionally biased region" description="Gly residues" evidence="1">
    <location>
        <begin position="83"/>
        <end position="127"/>
    </location>
</feature>
<keyword evidence="2" id="KW-0812">Transmembrane</keyword>
<evidence type="ECO:0000256" key="2">
    <source>
        <dbReference type="SAM" id="Phobius"/>
    </source>
</evidence>
<evidence type="ECO:0008006" key="4">
    <source>
        <dbReference type="Google" id="ProtNLM"/>
    </source>
</evidence>
<protein>
    <recommendedName>
        <fullName evidence="4">DUF4232 domain-containing protein</fullName>
    </recommendedName>
</protein>
<feature type="compositionally biased region" description="Low complexity" evidence="1">
    <location>
        <begin position="57"/>
        <end position="73"/>
    </location>
</feature>